<reference evidence="1" key="1">
    <citation type="submission" date="2022-04" db="EMBL/GenBank/DDBJ databases">
        <title>Emergence of ST220 Acinetobacter pittii strain in bloodstream infection, which co-producing chromosomal NDM-1 and OXA-820 carbapenemases.</title>
        <authorList>
            <person name="Tian C."/>
            <person name="Xing M."/>
            <person name="Fu L."/>
            <person name="Xia D."/>
        </authorList>
    </citation>
    <scope>NUCLEOTIDE SEQUENCE</scope>
    <source>
        <strain evidence="1">TCM</strain>
    </source>
</reference>
<organism evidence="1 2">
    <name type="scientific">Acinetobacter pittii</name>
    <name type="common">Acinetobacter genomosp. 3</name>
    <dbReference type="NCBI Taxonomy" id="48296"/>
    <lineage>
        <taxon>Bacteria</taxon>
        <taxon>Pseudomonadati</taxon>
        <taxon>Pseudomonadota</taxon>
        <taxon>Gammaproteobacteria</taxon>
        <taxon>Moraxellales</taxon>
        <taxon>Moraxellaceae</taxon>
        <taxon>Acinetobacter</taxon>
        <taxon>Acinetobacter calcoaceticus/baumannii complex</taxon>
    </lineage>
</organism>
<protein>
    <recommendedName>
        <fullName evidence="3">GIY-YIG nuclease family protein</fullName>
    </recommendedName>
</protein>
<name>A0AAE9M7P0_ACIPI</name>
<sequence length="330" mass="38267">MTDSNSNGALKNTQFKMTTRQFIEKAKKIHFDKYDYSEVVYCGSHGKVKIICPTHGPFFQESRQHLKGQGCLACAGKMPLTTNEFISKVSSIHNNFYDYSLVEYRGRAHKVKIICPKHGLFEQEAKEHYRYGCYHCGNDKIKEKLSSNTSEFIEKAKALHGDKYNYDLTNYRGNKIKVKIICQFHKSFMQTPNDHLMGVGCPQCKNEISLWKRSDYVKLCDERHDGKSNLYLIKCYSSNEVFYKIGITVKKIKNRFSYDMPYSYEVIKFISESASFVWDLEKKLHRLLVDYKYTPNIQFGGANECFSVIPKDTLKLLDSLDSSKQLQLIA</sequence>
<dbReference type="AlphaFoldDB" id="A0AAE9M7P0"/>
<evidence type="ECO:0000313" key="2">
    <source>
        <dbReference type="Proteomes" id="UP001055514"/>
    </source>
</evidence>
<dbReference type="EMBL" id="CP095407">
    <property type="protein sequence ID" value="USU93786.1"/>
    <property type="molecule type" value="Genomic_DNA"/>
</dbReference>
<gene>
    <name evidence="1" type="ORF">MWH18_15755</name>
</gene>
<evidence type="ECO:0000313" key="1">
    <source>
        <dbReference type="EMBL" id="USU93786.1"/>
    </source>
</evidence>
<dbReference type="Proteomes" id="UP001055514">
    <property type="component" value="Chromosome"/>
</dbReference>
<proteinExistence type="predicted"/>
<dbReference type="RefSeq" id="WP_086378855.1">
    <property type="nucleotide sequence ID" value="NZ_CP029610.1"/>
</dbReference>
<accession>A0AAE9M7P0</accession>
<evidence type="ECO:0008006" key="3">
    <source>
        <dbReference type="Google" id="ProtNLM"/>
    </source>
</evidence>